<dbReference type="InterPro" id="IPR039859">
    <property type="entry name" value="PFA4/ZDH16/20/ERF2-like"/>
</dbReference>
<dbReference type="GO" id="GO:0019706">
    <property type="term" value="F:protein-cysteine S-palmitoyltransferase activity"/>
    <property type="evidence" value="ECO:0007669"/>
    <property type="project" value="UniProtKB-EC"/>
</dbReference>
<dbReference type="InterPro" id="IPR001594">
    <property type="entry name" value="Palmitoyltrfase_DHHC"/>
</dbReference>
<feature type="compositionally biased region" description="Polar residues" evidence="12">
    <location>
        <begin position="90"/>
        <end position="117"/>
    </location>
</feature>
<evidence type="ECO:0000256" key="1">
    <source>
        <dbReference type="ARBA" id="ARBA00004127"/>
    </source>
</evidence>
<evidence type="ECO:0000256" key="2">
    <source>
        <dbReference type="ARBA" id="ARBA00022679"/>
    </source>
</evidence>
<dbReference type="PROSITE" id="PS50216">
    <property type="entry name" value="DHHC"/>
    <property type="match status" value="1"/>
</dbReference>
<evidence type="ECO:0000313" key="15">
    <source>
        <dbReference type="Proteomes" id="UP000243723"/>
    </source>
</evidence>
<accession>A0A2P8A0I2</accession>
<comment type="caution">
    <text evidence="14">The sequence shown here is derived from an EMBL/GenBank/DDBJ whole genome shotgun (WGS) entry which is preliminary data.</text>
</comment>
<keyword evidence="6" id="KW-0564">Palmitate</keyword>
<dbReference type="GO" id="GO:0005783">
    <property type="term" value="C:endoplasmic reticulum"/>
    <property type="evidence" value="ECO:0007669"/>
    <property type="project" value="TreeGrafter"/>
</dbReference>
<evidence type="ECO:0000256" key="8">
    <source>
        <dbReference type="ARBA" id="ARBA00023315"/>
    </source>
</evidence>
<evidence type="ECO:0000256" key="7">
    <source>
        <dbReference type="ARBA" id="ARBA00023288"/>
    </source>
</evidence>
<comment type="subcellular location">
    <subcellularLocation>
        <location evidence="1">Endomembrane system</location>
        <topology evidence="1">Multi-pass membrane protein</topology>
    </subcellularLocation>
</comment>
<dbReference type="EC" id="2.3.1.225" evidence="11"/>
<keyword evidence="2 11" id="KW-0808">Transferase</keyword>
<comment type="catalytic activity">
    <reaction evidence="10 11">
        <text>L-cysteinyl-[protein] + hexadecanoyl-CoA = S-hexadecanoyl-L-cysteinyl-[protein] + CoA</text>
        <dbReference type="Rhea" id="RHEA:36683"/>
        <dbReference type="Rhea" id="RHEA-COMP:10131"/>
        <dbReference type="Rhea" id="RHEA-COMP:11032"/>
        <dbReference type="ChEBI" id="CHEBI:29950"/>
        <dbReference type="ChEBI" id="CHEBI:57287"/>
        <dbReference type="ChEBI" id="CHEBI:57379"/>
        <dbReference type="ChEBI" id="CHEBI:74151"/>
        <dbReference type="EC" id="2.3.1.225"/>
    </reaction>
</comment>
<comment type="similarity">
    <text evidence="9">Belongs to the DHHC palmitoyltransferase family. ERF2/ZDHHC9 subfamily.</text>
</comment>
<comment type="domain">
    <text evidence="11">The DHHC domain is required for palmitoyltransferase activity.</text>
</comment>
<dbReference type="STRING" id="40998.A0A2P8A0I2"/>
<feature type="compositionally biased region" description="Basic and acidic residues" evidence="12">
    <location>
        <begin position="1"/>
        <end position="12"/>
    </location>
</feature>
<evidence type="ECO:0000313" key="14">
    <source>
        <dbReference type="EMBL" id="PSK53977.1"/>
    </source>
</evidence>
<dbReference type="Proteomes" id="UP000243723">
    <property type="component" value="Unassembled WGS sequence"/>
</dbReference>
<feature type="region of interest" description="Disordered" evidence="12">
    <location>
        <begin position="1"/>
        <end position="282"/>
    </location>
</feature>
<dbReference type="EMBL" id="NHZQ01000087">
    <property type="protein sequence ID" value="PSK53977.1"/>
    <property type="molecule type" value="Genomic_DNA"/>
</dbReference>
<feature type="transmembrane region" description="Helical" evidence="11">
    <location>
        <begin position="512"/>
        <end position="536"/>
    </location>
</feature>
<feature type="compositionally biased region" description="Basic and acidic residues" evidence="12">
    <location>
        <begin position="595"/>
        <end position="627"/>
    </location>
</feature>
<name>A0A2P8A0I2_9PEZI</name>
<keyword evidence="15" id="KW-1185">Reference proteome</keyword>
<keyword evidence="7" id="KW-0449">Lipoprotein</keyword>
<feature type="domain" description="Palmitoyltransferase DHHC" evidence="13">
    <location>
        <begin position="420"/>
        <end position="550"/>
    </location>
</feature>
<evidence type="ECO:0000256" key="3">
    <source>
        <dbReference type="ARBA" id="ARBA00022692"/>
    </source>
</evidence>
<organism evidence="14 15">
    <name type="scientific">Elsinoe australis</name>
    <dbReference type="NCBI Taxonomy" id="40998"/>
    <lineage>
        <taxon>Eukaryota</taxon>
        <taxon>Fungi</taxon>
        <taxon>Dikarya</taxon>
        <taxon>Ascomycota</taxon>
        <taxon>Pezizomycotina</taxon>
        <taxon>Dothideomycetes</taxon>
        <taxon>Dothideomycetidae</taxon>
        <taxon>Myriangiales</taxon>
        <taxon>Elsinoaceae</taxon>
        <taxon>Elsinoe</taxon>
    </lineage>
</organism>
<dbReference type="Pfam" id="PF01529">
    <property type="entry name" value="DHHC"/>
    <property type="match status" value="1"/>
</dbReference>
<dbReference type="PANTHER" id="PTHR22883:SF43">
    <property type="entry name" value="PALMITOYLTRANSFERASE APP"/>
    <property type="match status" value="1"/>
</dbReference>
<dbReference type="GO" id="GO:0005794">
    <property type="term" value="C:Golgi apparatus"/>
    <property type="evidence" value="ECO:0007669"/>
    <property type="project" value="TreeGrafter"/>
</dbReference>
<dbReference type="OrthoDB" id="9909019at2759"/>
<proteinExistence type="inferred from homology"/>
<feature type="transmembrane region" description="Helical" evidence="11">
    <location>
        <begin position="464"/>
        <end position="492"/>
    </location>
</feature>
<evidence type="ECO:0000259" key="13">
    <source>
        <dbReference type="Pfam" id="PF01529"/>
    </source>
</evidence>
<keyword evidence="4 11" id="KW-1133">Transmembrane helix</keyword>
<evidence type="ECO:0000256" key="12">
    <source>
        <dbReference type="SAM" id="MobiDB-lite"/>
    </source>
</evidence>
<gene>
    <name evidence="14" type="ORF">B9Z65_7783</name>
</gene>
<reference evidence="14 15" key="1">
    <citation type="submission" date="2017-05" db="EMBL/GenBank/DDBJ databases">
        <title>Draft genome sequence of Elsinoe australis.</title>
        <authorList>
            <person name="Cheng Q."/>
        </authorList>
    </citation>
    <scope>NUCLEOTIDE SEQUENCE [LARGE SCALE GENOMIC DNA]</scope>
    <source>
        <strain evidence="14 15">NL1</strain>
    </source>
</reference>
<dbReference type="GO" id="GO:0006612">
    <property type="term" value="P:protein targeting to membrane"/>
    <property type="evidence" value="ECO:0007669"/>
    <property type="project" value="TreeGrafter"/>
</dbReference>
<feature type="transmembrane region" description="Helical" evidence="11">
    <location>
        <begin position="343"/>
        <end position="364"/>
    </location>
</feature>
<evidence type="ECO:0000256" key="6">
    <source>
        <dbReference type="ARBA" id="ARBA00023139"/>
    </source>
</evidence>
<evidence type="ECO:0000256" key="9">
    <source>
        <dbReference type="ARBA" id="ARBA00023463"/>
    </source>
</evidence>
<evidence type="ECO:0000256" key="5">
    <source>
        <dbReference type="ARBA" id="ARBA00023136"/>
    </source>
</evidence>
<feature type="transmembrane region" description="Helical" evidence="11">
    <location>
        <begin position="313"/>
        <end position="337"/>
    </location>
</feature>
<keyword evidence="5 11" id="KW-0472">Membrane</keyword>
<keyword evidence="8 11" id="KW-0012">Acyltransferase</keyword>
<evidence type="ECO:0000256" key="10">
    <source>
        <dbReference type="ARBA" id="ARBA00048048"/>
    </source>
</evidence>
<dbReference type="PANTHER" id="PTHR22883">
    <property type="entry name" value="ZINC FINGER DHHC DOMAIN CONTAINING PROTEIN"/>
    <property type="match status" value="1"/>
</dbReference>
<dbReference type="AlphaFoldDB" id="A0A2P8A0I2"/>
<feature type="region of interest" description="Disordered" evidence="12">
    <location>
        <begin position="595"/>
        <end position="661"/>
    </location>
</feature>
<feature type="compositionally biased region" description="Polar residues" evidence="12">
    <location>
        <begin position="231"/>
        <end position="253"/>
    </location>
</feature>
<evidence type="ECO:0000256" key="4">
    <source>
        <dbReference type="ARBA" id="ARBA00022989"/>
    </source>
</evidence>
<feature type="compositionally biased region" description="Basic and acidic residues" evidence="12">
    <location>
        <begin position="255"/>
        <end position="267"/>
    </location>
</feature>
<evidence type="ECO:0000256" key="11">
    <source>
        <dbReference type="RuleBase" id="RU079119"/>
    </source>
</evidence>
<protein>
    <recommendedName>
        <fullName evidence="11">Palmitoyltransferase</fullName>
        <ecNumber evidence="11">2.3.1.225</ecNumber>
    </recommendedName>
</protein>
<sequence length="661" mass="74245">MQSTDGSEKDSTFYEEASPPENASRRADFFNLNISDHDLPIQGSTGPVGEPGLPPPRPVSVTTDSSSRAPLRPNTASPRAGMGSPPPAISRSSWNTDSSRPDTSASRTHIPNITSATFFRPMSSKQLREEKNRPMSPPVDSSLPRQSEEREHTPKKGHRPRYSDASIVTVEQNQRPLVDSDAPPLPPPSRDGQTTTAHSSPEVGGNVRSVRSQGSKAPLRPAPLDQPLKDNLNTPEQKRSSTLRTSFGWQSRSSRSKEKEYGHRRLESGPSSPESTPEKRTVQTNLGRNYEYYNGNAVFLCQGRLINTRQKPLSALTGFLAVLPAALFFVFSAPYLWRVASPAVPVLFAYVFYICLSSFLHASFSDPGILPRNIHPHPQDASDTDPLAIGPNLSDWTMVKSWSPSSDPSAPPTAMEVPVKYCKSCNIWRPPRAHHCRVCDACIETQDHHCVWLNNCVGRRNYRYFFTFVMSGTILAWFLFGASLAHLLVWMNRNNQPFSVTIGLRFNWQERGALAMLIYAVLVAFYPMSLWGYHIFLIARGESTREYLNSHKFLKKDRHRPFDTRGWFRNFVMVFCRPRPPTYLRFKEKWVEGDERMGETRRRKERKAEGKEREKEEVELKKMEKKAGGVTNGSGNDAGFQGPKGRGPLNSTPRATGKEEA</sequence>
<keyword evidence="3 11" id="KW-0812">Transmembrane</keyword>